<evidence type="ECO:0000256" key="4">
    <source>
        <dbReference type="ARBA" id="ARBA00038440"/>
    </source>
</evidence>
<dbReference type="SUPFAM" id="SSF53328">
    <property type="entry name" value="Formyltransferase"/>
    <property type="match status" value="1"/>
</dbReference>
<dbReference type="NCBIfam" id="TIGR00639">
    <property type="entry name" value="PurN"/>
    <property type="match status" value="1"/>
</dbReference>
<protein>
    <recommendedName>
        <fullName evidence="6">Phosphoribosylglycinamide formyltransferase</fullName>
        <ecNumber evidence="6">2.1.2.2</ecNumber>
    </recommendedName>
    <alternativeName>
        <fullName evidence="6">5'-phosphoribosylglycinamide transformylase</fullName>
    </alternativeName>
    <alternativeName>
        <fullName evidence="6">GAR transformylase</fullName>
        <shortName evidence="6">GART</shortName>
    </alternativeName>
</protein>
<comment type="function">
    <text evidence="6">Catalyzes the transfer of a formyl group from 10-formyltetrahydrofolate to 5-phospho-ribosyl-glycinamide (GAR), producing 5-phospho-ribosyl-N-formylglycinamide (FGAR) and tetrahydrofolate.</text>
</comment>
<dbReference type="GO" id="GO:0005829">
    <property type="term" value="C:cytosol"/>
    <property type="evidence" value="ECO:0007669"/>
    <property type="project" value="TreeGrafter"/>
</dbReference>
<proteinExistence type="inferred from homology"/>
<dbReference type="EC" id="2.1.2.2" evidence="6"/>
<dbReference type="HAMAP" id="MF_01930">
    <property type="entry name" value="PurN"/>
    <property type="match status" value="1"/>
</dbReference>
<feature type="domain" description="Formyl transferase N-terminal" evidence="7">
    <location>
        <begin position="4"/>
        <end position="180"/>
    </location>
</feature>
<evidence type="ECO:0000256" key="2">
    <source>
        <dbReference type="ARBA" id="ARBA00022679"/>
    </source>
</evidence>
<dbReference type="OrthoDB" id="9806170at2"/>
<keyword evidence="9" id="KW-1185">Reference proteome</keyword>
<dbReference type="GO" id="GO:0004644">
    <property type="term" value="F:phosphoribosylglycinamide formyltransferase activity"/>
    <property type="evidence" value="ECO:0007669"/>
    <property type="project" value="UniProtKB-UniRule"/>
</dbReference>
<gene>
    <name evidence="6" type="primary">purN</name>
    <name evidence="8" type="ORF">SAMN04488509_101228</name>
</gene>
<comment type="caution">
    <text evidence="6">Lacks conserved residue(s) required for the propagation of feature annotation.</text>
</comment>
<dbReference type="Pfam" id="PF00551">
    <property type="entry name" value="Formyl_trans_N"/>
    <property type="match status" value="1"/>
</dbReference>
<evidence type="ECO:0000256" key="3">
    <source>
        <dbReference type="ARBA" id="ARBA00022755"/>
    </source>
</evidence>
<sequence length="215" mass="23458">MALRVAVLASGEGSTLQAMIEARDAGQLDVDFVGLFSDKPGARAVERALAAGMPVCALSPKGFDSRIEHDRALFARVEQVQPELIVCAGYMRIISAEVAQRFERRMINLHPSLLPKFRGLHTHRQCLDAGDAVHGASVHWVTAELDGGPVIAQARVPVHAGDDERTLEARVRQVERPLLLATMRALASGRVRHGDAIRFLDSRFELSDSEVYACA</sequence>
<dbReference type="EMBL" id="FNAG01000001">
    <property type="protein sequence ID" value="SDD10399.1"/>
    <property type="molecule type" value="Genomic_DNA"/>
</dbReference>
<dbReference type="InterPro" id="IPR036477">
    <property type="entry name" value="Formyl_transf_N_sf"/>
</dbReference>
<evidence type="ECO:0000313" key="8">
    <source>
        <dbReference type="EMBL" id="SDD10399.1"/>
    </source>
</evidence>
<evidence type="ECO:0000313" key="9">
    <source>
        <dbReference type="Proteomes" id="UP000199603"/>
    </source>
</evidence>
<keyword evidence="2 6" id="KW-0808">Transferase</keyword>
<feature type="binding site" evidence="6">
    <location>
        <begin position="91"/>
        <end position="94"/>
    </location>
    <ligand>
        <name>(6R)-10-formyltetrahydrofolate</name>
        <dbReference type="ChEBI" id="CHEBI:195366"/>
    </ligand>
</feature>
<evidence type="ECO:0000256" key="1">
    <source>
        <dbReference type="ARBA" id="ARBA00005054"/>
    </source>
</evidence>
<dbReference type="PROSITE" id="PS00373">
    <property type="entry name" value="GART"/>
    <property type="match status" value="1"/>
</dbReference>
<feature type="binding site" evidence="6">
    <location>
        <position position="66"/>
    </location>
    <ligand>
        <name>(6R)-10-formyltetrahydrofolate</name>
        <dbReference type="ChEBI" id="CHEBI:195366"/>
    </ligand>
</feature>
<comment type="similarity">
    <text evidence="4 6">Belongs to the GART family.</text>
</comment>
<dbReference type="STRING" id="265719.SAMN04488509_101228"/>
<comment type="pathway">
    <text evidence="1 6">Purine metabolism; IMP biosynthesis via de novo pathway; N(2)-formyl-N(1)-(5-phospho-D-ribosyl)glycinamide from N(1)-(5-phospho-D-ribosyl)glycinamide (10-formyl THF route): step 1/1.</text>
</comment>
<evidence type="ECO:0000259" key="7">
    <source>
        <dbReference type="Pfam" id="PF00551"/>
    </source>
</evidence>
<dbReference type="Proteomes" id="UP000199603">
    <property type="component" value="Unassembled WGS sequence"/>
</dbReference>
<feature type="active site" description="Proton donor" evidence="6">
    <location>
        <position position="110"/>
    </location>
</feature>
<organism evidence="8 9">
    <name type="scientific">Aquimonas voraii</name>
    <dbReference type="NCBI Taxonomy" id="265719"/>
    <lineage>
        <taxon>Bacteria</taxon>
        <taxon>Pseudomonadati</taxon>
        <taxon>Pseudomonadota</taxon>
        <taxon>Gammaproteobacteria</taxon>
        <taxon>Lysobacterales</taxon>
        <taxon>Lysobacteraceae</taxon>
        <taxon>Aquimonas</taxon>
    </lineage>
</organism>
<evidence type="ECO:0000256" key="5">
    <source>
        <dbReference type="ARBA" id="ARBA00047664"/>
    </source>
</evidence>
<dbReference type="Gene3D" id="3.40.50.170">
    <property type="entry name" value="Formyl transferase, N-terminal domain"/>
    <property type="match status" value="1"/>
</dbReference>
<dbReference type="PANTHER" id="PTHR43369">
    <property type="entry name" value="PHOSPHORIBOSYLGLYCINAMIDE FORMYLTRANSFERASE"/>
    <property type="match status" value="1"/>
</dbReference>
<accession>A0A1G6S0L2</accession>
<feature type="binding site" evidence="6">
    <location>
        <position position="108"/>
    </location>
    <ligand>
        <name>(6R)-10-formyltetrahydrofolate</name>
        <dbReference type="ChEBI" id="CHEBI:195366"/>
    </ligand>
</feature>
<dbReference type="AlphaFoldDB" id="A0A1G6S0L2"/>
<dbReference type="InterPro" id="IPR004607">
    <property type="entry name" value="GART"/>
</dbReference>
<dbReference type="InterPro" id="IPR002376">
    <property type="entry name" value="Formyl_transf_N"/>
</dbReference>
<dbReference type="RefSeq" id="WP_091237843.1">
    <property type="nucleotide sequence ID" value="NZ_FNAG01000001.1"/>
</dbReference>
<feature type="site" description="Raises pKa of active site His" evidence="6">
    <location>
        <position position="146"/>
    </location>
</feature>
<evidence type="ECO:0000256" key="6">
    <source>
        <dbReference type="HAMAP-Rule" id="MF_01930"/>
    </source>
</evidence>
<dbReference type="UniPathway" id="UPA00074">
    <property type="reaction ID" value="UER00126"/>
</dbReference>
<dbReference type="PANTHER" id="PTHR43369:SF2">
    <property type="entry name" value="PHOSPHORIBOSYLGLYCINAMIDE FORMYLTRANSFERASE"/>
    <property type="match status" value="1"/>
</dbReference>
<keyword evidence="3 6" id="KW-0658">Purine biosynthesis</keyword>
<name>A0A1G6S0L2_9GAMM</name>
<comment type="catalytic activity">
    <reaction evidence="5 6">
        <text>N(1)-(5-phospho-beta-D-ribosyl)glycinamide + (6R)-10-formyltetrahydrofolate = N(2)-formyl-N(1)-(5-phospho-beta-D-ribosyl)glycinamide + (6S)-5,6,7,8-tetrahydrofolate + H(+)</text>
        <dbReference type="Rhea" id="RHEA:15053"/>
        <dbReference type="ChEBI" id="CHEBI:15378"/>
        <dbReference type="ChEBI" id="CHEBI:57453"/>
        <dbReference type="ChEBI" id="CHEBI:143788"/>
        <dbReference type="ChEBI" id="CHEBI:147286"/>
        <dbReference type="ChEBI" id="CHEBI:195366"/>
        <dbReference type="EC" id="2.1.2.2"/>
    </reaction>
</comment>
<dbReference type="CDD" id="cd08645">
    <property type="entry name" value="FMT_core_GART"/>
    <property type="match status" value="1"/>
</dbReference>
<reference evidence="8 9" key="1">
    <citation type="submission" date="2016-10" db="EMBL/GenBank/DDBJ databases">
        <authorList>
            <person name="de Groot N.N."/>
        </authorList>
    </citation>
    <scope>NUCLEOTIDE SEQUENCE [LARGE SCALE GENOMIC DNA]</scope>
    <source>
        <strain evidence="8 9">DSM 16957</strain>
    </source>
</reference>
<dbReference type="InterPro" id="IPR001555">
    <property type="entry name" value="GART_AS"/>
</dbReference>
<dbReference type="GO" id="GO:0006189">
    <property type="term" value="P:'de novo' IMP biosynthetic process"/>
    <property type="evidence" value="ECO:0007669"/>
    <property type="project" value="UniProtKB-UniRule"/>
</dbReference>